<feature type="domain" description="DUF7702" evidence="2">
    <location>
        <begin position="3"/>
        <end position="235"/>
    </location>
</feature>
<evidence type="ECO:0000256" key="1">
    <source>
        <dbReference type="SAM" id="Phobius"/>
    </source>
</evidence>
<name>A0A8H6E6G9_PETAA</name>
<accession>A0A8H6E6G9</accession>
<dbReference type="Pfam" id="PF24800">
    <property type="entry name" value="DUF7702"/>
    <property type="match status" value="1"/>
</dbReference>
<dbReference type="InterPro" id="IPR056119">
    <property type="entry name" value="DUF7702"/>
</dbReference>
<keyword evidence="1" id="KW-1133">Transmembrane helix</keyword>
<feature type="transmembrane region" description="Helical" evidence="1">
    <location>
        <begin position="135"/>
        <end position="153"/>
    </location>
</feature>
<dbReference type="PANTHER" id="PTHR42109">
    <property type="entry name" value="UNPLACED GENOMIC SCAFFOLD UM_SCAF_CONTIG_1.265, WHOLE GENOME SHOTGUN SEQUENCE"/>
    <property type="match status" value="1"/>
</dbReference>
<evidence type="ECO:0000313" key="4">
    <source>
        <dbReference type="Proteomes" id="UP000541154"/>
    </source>
</evidence>
<feature type="transmembrane region" description="Helical" evidence="1">
    <location>
        <begin position="31"/>
        <end position="52"/>
    </location>
</feature>
<keyword evidence="4" id="KW-1185">Reference proteome</keyword>
<reference evidence="3 4" key="1">
    <citation type="submission" date="2019-04" db="EMBL/GenBank/DDBJ databases">
        <title>Aspergillus burnettii sp. nov., novel species from soil in southeast Queensland.</title>
        <authorList>
            <person name="Gilchrist C.L.M."/>
            <person name="Pitt J.I."/>
            <person name="Lange L."/>
            <person name="Lacey H.J."/>
            <person name="Vuong D."/>
            <person name="Midgley D.J."/>
            <person name="Greenfield P."/>
            <person name="Bradbury M."/>
            <person name="Lacey E."/>
            <person name="Busk P.K."/>
            <person name="Pilgaard B."/>
            <person name="Chooi Y.H."/>
            <person name="Piggott A.M."/>
        </authorList>
    </citation>
    <scope>NUCLEOTIDE SEQUENCE [LARGE SCALE GENOMIC DNA]</scope>
    <source>
        <strain evidence="3 4">FRR 5400</strain>
    </source>
</reference>
<evidence type="ECO:0000313" key="3">
    <source>
        <dbReference type="EMBL" id="KAF5859965.1"/>
    </source>
</evidence>
<comment type="caution">
    <text evidence="3">The sequence shown here is derived from an EMBL/GenBank/DDBJ whole genome shotgun (WGS) entry which is preliminary data.</text>
</comment>
<dbReference type="AlphaFoldDB" id="A0A8H6E6G9"/>
<proteinExistence type="predicted"/>
<evidence type="ECO:0000259" key="2">
    <source>
        <dbReference type="Pfam" id="PF24800"/>
    </source>
</evidence>
<feature type="transmembrane region" description="Helical" evidence="1">
    <location>
        <begin position="58"/>
        <end position="79"/>
    </location>
</feature>
<dbReference type="Proteomes" id="UP000541154">
    <property type="component" value="Unassembled WGS sequence"/>
</dbReference>
<dbReference type="PANTHER" id="PTHR42109:SF3">
    <property type="entry name" value="INTEGRAL MEMBRANE PROTEIN (AFU_ORTHOLOGUE AFUA_5G00100)"/>
    <property type="match status" value="1"/>
</dbReference>
<protein>
    <recommendedName>
        <fullName evidence="2">DUF7702 domain-containing protein</fullName>
    </recommendedName>
</protein>
<dbReference type="EMBL" id="SPNV01000146">
    <property type="protein sequence ID" value="KAF5859965.1"/>
    <property type="molecule type" value="Genomic_DNA"/>
</dbReference>
<keyword evidence="1" id="KW-0472">Membrane</keyword>
<feature type="transmembrane region" description="Helical" evidence="1">
    <location>
        <begin position="6"/>
        <end position="24"/>
    </location>
</feature>
<gene>
    <name evidence="3" type="ORF">ETB97_002162</name>
</gene>
<feature type="transmembrane region" description="Helical" evidence="1">
    <location>
        <begin position="210"/>
        <end position="232"/>
    </location>
</feature>
<sequence>MNGIFPADLAIYIFFTPIVLYVYWSHRWIGWLPWNNILVFCIIRIVGGGIGISDSTSIAANVITAVGLSPLLLAVDGLVHEARYYRHPEHNVLLGRIAIIVVTSVMGAGLGLSIGGSLKVYQGQALPKDLSHWKVGAGLIVAVWVLIVIWALFSLHPSQHRKSAPGYKDGTKLMYGAFAALIFTGVRVISNVVAVCTQRKDLSSVFGTMAVRVVLIFLPEVLAVLSLLFAGLSTRNIRAHQNVGEKRETMSA</sequence>
<feature type="transmembrane region" description="Helical" evidence="1">
    <location>
        <begin position="91"/>
        <end position="115"/>
    </location>
</feature>
<feature type="transmembrane region" description="Helical" evidence="1">
    <location>
        <begin position="173"/>
        <end position="190"/>
    </location>
</feature>
<organism evidence="3 4">
    <name type="scientific">Petromyces alliaceus</name>
    <name type="common">Aspergillus alliaceus</name>
    <dbReference type="NCBI Taxonomy" id="209559"/>
    <lineage>
        <taxon>Eukaryota</taxon>
        <taxon>Fungi</taxon>
        <taxon>Dikarya</taxon>
        <taxon>Ascomycota</taxon>
        <taxon>Pezizomycotina</taxon>
        <taxon>Eurotiomycetes</taxon>
        <taxon>Eurotiomycetidae</taxon>
        <taxon>Eurotiales</taxon>
        <taxon>Aspergillaceae</taxon>
        <taxon>Aspergillus</taxon>
        <taxon>Aspergillus subgen. Circumdati</taxon>
    </lineage>
</organism>
<keyword evidence="1" id="KW-0812">Transmembrane</keyword>